<gene>
    <name evidence="4" type="ORF">PQ456_20965</name>
</gene>
<dbReference type="Proteomes" id="UP001220509">
    <property type="component" value="Chromosome"/>
</dbReference>
<dbReference type="PANTHER" id="PTHR43278">
    <property type="entry name" value="NAD(P)H-DEPENDENT FMN-CONTAINING OXIDOREDUCTASE YWQN-RELATED"/>
    <property type="match status" value="1"/>
</dbReference>
<keyword evidence="2" id="KW-0288">FMN</keyword>
<organism evidence="4 5">
    <name type="scientific">Paenibacillus kyungheensis</name>
    <dbReference type="NCBI Taxonomy" id="1452732"/>
    <lineage>
        <taxon>Bacteria</taxon>
        <taxon>Bacillati</taxon>
        <taxon>Bacillota</taxon>
        <taxon>Bacilli</taxon>
        <taxon>Bacillales</taxon>
        <taxon>Paenibacillaceae</taxon>
        <taxon>Paenibacillus</taxon>
    </lineage>
</organism>
<dbReference type="InterPro" id="IPR005025">
    <property type="entry name" value="FMN_Rdtase-like_dom"/>
</dbReference>
<dbReference type="KEGG" id="pka:PQ456_20965"/>
<evidence type="ECO:0000313" key="4">
    <source>
        <dbReference type="EMBL" id="WCT55587.1"/>
    </source>
</evidence>
<sequence>MKFLHIDGSSREDGNASTLAKYLLQDLPFEEIALRDYQIQLITDERHSEQGFVPLGDDYDRLLPTFLEADYVVFSSPIYWYGLSAQLKAFIDRWSESMRIVPDFQAKIKHKKVFLIIVGGDDPYRKGLPTVQQFEYIAEFLELDLQGHLIGIGNKPDDILQDHIALNQAKQINQQLQHIKESVQ</sequence>
<name>A0AAX3M0J6_9BACL</name>
<dbReference type="InterPro" id="IPR029039">
    <property type="entry name" value="Flavoprotein-like_sf"/>
</dbReference>
<dbReference type="RefSeq" id="WP_273613949.1">
    <property type="nucleotide sequence ID" value="NZ_CP117416.1"/>
</dbReference>
<evidence type="ECO:0000256" key="1">
    <source>
        <dbReference type="ARBA" id="ARBA00022630"/>
    </source>
</evidence>
<dbReference type="Gene3D" id="3.40.50.360">
    <property type="match status" value="1"/>
</dbReference>
<keyword evidence="1" id="KW-0285">Flavoprotein</keyword>
<dbReference type="SUPFAM" id="SSF52218">
    <property type="entry name" value="Flavoproteins"/>
    <property type="match status" value="1"/>
</dbReference>
<protein>
    <submittedName>
        <fullName evidence="4">Flavodoxin family protein</fullName>
    </submittedName>
</protein>
<dbReference type="PANTHER" id="PTHR43278:SF4">
    <property type="entry name" value="NAD(P)H-DEPENDENT FMN-CONTAINING OXIDOREDUCTASE YWQN-RELATED"/>
    <property type="match status" value="1"/>
</dbReference>
<accession>A0AAX3M0J6</accession>
<reference evidence="4 5" key="1">
    <citation type="submission" date="2023-02" db="EMBL/GenBank/DDBJ databases">
        <title>Genome sequence of Paenibacillus kyungheensis KACC 18744.</title>
        <authorList>
            <person name="Kim S."/>
            <person name="Heo J."/>
            <person name="Kwon S.-W."/>
        </authorList>
    </citation>
    <scope>NUCLEOTIDE SEQUENCE [LARGE SCALE GENOMIC DNA]</scope>
    <source>
        <strain evidence="4 5">KACC 18744</strain>
    </source>
</reference>
<dbReference type="Pfam" id="PF03358">
    <property type="entry name" value="FMN_red"/>
    <property type="match status" value="1"/>
</dbReference>
<proteinExistence type="predicted"/>
<evidence type="ECO:0000313" key="5">
    <source>
        <dbReference type="Proteomes" id="UP001220509"/>
    </source>
</evidence>
<dbReference type="GO" id="GO:0016491">
    <property type="term" value="F:oxidoreductase activity"/>
    <property type="evidence" value="ECO:0007669"/>
    <property type="project" value="InterPro"/>
</dbReference>
<dbReference type="AlphaFoldDB" id="A0AAX3M0J6"/>
<feature type="domain" description="NADPH-dependent FMN reductase-like" evidence="3">
    <location>
        <begin position="1"/>
        <end position="121"/>
    </location>
</feature>
<dbReference type="InterPro" id="IPR051796">
    <property type="entry name" value="ISF_SsuE-like"/>
</dbReference>
<evidence type="ECO:0000259" key="3">
    <source>
        <dbReference type="Pfam" id="PF03358"/>
    </source>
</evidence>
<evidence type="ECO:0000256" key="2">
    <source>
        <dbReference type="ARBA" id="ARBA00022643"/>
    </source>
</evidence>
<keyword evidence="5" id="KW-1185">Reference proteome</keyword>
<dbReference type="EMBL" id="CP117416">
    <property type="protein sequence ID" value="WCT55587.1"/>
    <property type="molecule type" value="Genomic_DNA"/>
</dbReference>